<gene>
    <name evidence="2" type="ORF">PanWU01x14_153420</name>
</gene>
<feature type="region of interest" description="Disordered" evidence="1">
    <location>
        <begin position="143"/>
        <end position="246"/>
    </location>
</feature>
<comment type="caution">
    <text evidence="2">The sequence shown here is derived from an EMBL/GenBank/DDBJ whole genome shotgun (WGS) entry which is preliminary data.</text>
</comment>
<dbReference type="PANTHER" id="PTHR34810:SF1">
    <property type="entry name" value="DNA-BINDING PROTEIN BIN4"/>
    <property type="match status" value="1"/>
</dbReference>
<feature type="region of interest" description="Disordered" evidence="1">
    <location>
        <begin position="355"/>
        <end position="429"/>
    </location>
</feature>
<feature type="compositionally biased region" description="Basic and acidic residues" evidence="1">
    <location>
        <begin position="88"/>
        <end position="102"/>
    </location>
</feature>
<feature type="compositionally biased region" description="Basic residues" evidence="1">
    <location>
        <begin position="411"/>
        <end position="429"/>
    </location>
</feature>
<reference evidence="3" key="1">
    <citation type="submission" date="2016-06" db="EMBL/GenBank/DDBJ databases">
        <title>Parallel loss of symbiosis genes in relatives of nitrogen-fixing non-legume Parasponia.</title>
        <authorList>
            <person name="Van Velzen R."/>
            <person name="Holmer R."/>
            <person name="Bu F."/>
            <person name="Rutten L."/>
            <person name="Van Zeijl A."/>
            <person name="Liu W."/>
            <person name="Santuari L."/>
            <person name="Cao Q."/>
            <person name="Sharma T."/>
            <person name="Shen D."/>
            <person name="Roswanjaya Y."/>
            <person name="Wardhani T."/>
            <person name="Kalhor M.S."/>
            <person name="Jansen J."/>
            <person name="Van den Hoogen J."/>
            <person name="Gungor B."/>
            <person name="Hartog M."/>
            <person name="Hontelez J."/>
            <person name="Verver J."/>
            <person name="Yang W.-C."/>
            <person name="Schijlen E."/>
            <person name="Repin R."/>
            <person name="Schilthuizen M."/>
            <person name="Schranz E."/>
            <person name="Heidstra R."/>
            <person name="Miyata K."/>
            <person name="Fedorova E."/>
            <person name="Kohlen W."/>
            <person name="Bisseling T."/>
            <person name="Smit S."/>
            <person name="Geurts R."/>
        </authorList>
    </citation>
    <scope>NUCLEOTIDE SEQUENCE [LARGE SCALE GENOMIC DNA]</scope>
    <source>
        <strain evidence="3">cv. WU1-14</strain>
    </source>
</reference>
<name>A0A2P5CH35_PARAD</name>
<dbReference type="Proteomes" id="UP000237105">
    <property type="component" value="Unassembled WGS sequence"/>
</dbReference>
<protein>
    <recommendedName>
        <fullName evidence="4">DNA-binding protein BIN4</fullName>
    </recommendedName>
</protein>
<feature type="compositionally biased region" description="Basic and acidic residues" evidence="1">
    <location>
        <begin position="110"/>
        <end position="123"/>
    </location>
</feature>
<dbReference type="GO" id="GO:0051276">
    <property type="term" value="P:chromosome organization"/>
    <property type="evidence" value="ECO:0007669"/>
    <property type="project" value="TreeGrafter"/>
</dbReference>
<dbReference type="STRING" id="3476.A0A2P5CH35"/>
<sequence>MSSSRENSPDWLRCFKAPTATHSTLELSSDAEPSPVGSPLKEERSDCEEPSLHKSSKTIDDEENLGKVLGESGNTPSSKKSILKSLKKGPEIEDDKPREKNKSYSRKKRKGDEGSRKVAKKVEVESPIKSHIMIELNHSIWTLSSDSELSPKNSPIRENHMHQEESFDQKTSEEIGKGNDAALIGSNEDSPSKRAIKVKPPRMGLEVDGHTSVKEKKKSSVKREGGDVEVAEEEAPEKQIESHDSSTRLPLMLSEKVHRSKALVECEGDTIDLSGDMGAVGRVMISDTSSGDHEMFLDLKGTIYKTTIVPSRTFCVVSFGQSEAKIEAIMNDFIQLKPQSNVFEAETMVEGTLDGFSFDSDEEADKVPKAHQADPDEDVEEKTNGKTKGKAEKTSGVARKRGKAAGGKAQPQKKVKRKAQVSKKAKTKK</sequence>
<feature type="compositionally biased region" description="Basic and acidic residues" evidence="1">
    <location>
        <begin position="155"/>
        <end position="177"/>
    </location>
</feature>
<feature type="compositionally biased region" description="Basic and acidic residues" evidence="1">
    <location>
        <begin position="205"/>
        <end position="214"/>
    </location>
</feature>
<evidence type="ECO:0000313" key="3">
    <source>
        <dbReference type="Proteomes" id="UP000237105"/>
    </source>
</evidence>
<keyword evidence="3" id="KW-1185">Reference proteome</keyword>
<dbReference type="GO" id="GO:0003690">
    <property type="term" value="F:double-stranded DNA binding"/>
    <property type="evidence" value="ECO:0007669"/>
    <property type="project" value="InterPro"/>
</dbReference>
<dbReference type="EMBL" id="JXTB01000131">
    <property type="protein sequence ID" value="PON60356.1"/>
    <property type="molecule type" value="Genomic_DNA"/>
</dbReference>
<dbReference type="GO" id="GO:0042023">
    <property type="term" value="P:DNA endoreduplication"/>
    <property type="evidence" value="ECO:0007669"/>
    <property type="project" value="InterPro"/>
</dbReference>
<feature type="compositionally biased region" description="Basic and acidic residues" evidence="1">
    <location>
        <begin position="236"/>
        <end position="246"/>
    </location>
</feature>
<accession>A0A2P5CH35</accession>
<dbReference type="GO" id="GO:0009330">
    <property type="term" value="C:DNA topoisomerase type II (double strand cut, ATP-hydrolyzing) complex"/>
    <property type="evidence" value="ECO:0007669"/>
    <property type="project" value="InterPro"/>
</dbReference>
<feature type="compositionally biased region" description="Basic and acidic residues" evidence="1">
    <location>
        <begin position="365"/>
        <end position="374"/>
    </location>
</feature>
<dbReference type="OrthoDB" id="549068at2759"/>
<feature type="compositionally biased region" description="Polar residues" evidence="1">
    <location>
        <begin position="143"/>
        <end position="153"/>
    </location>
</feature>
<dbReference type="AlphaFoldDB" id="A0A2P5CH35"/>
<evidence type="ECO:0000313" key="2">
    <source>
        <dbReference type="EMBL" id="PON60356.1"/>
    </source>
</evidence>
<dbReference type="GO" id="GO:0005634">
    <property type="term" value="C:nucleus"/>
    <property type="evidence" value="ECO:0007669"/>
    <property type="project" value="TreeGrafter"/>
</dbReference>
<evidence type="ECO:0000256" key="1">
    <source>
        <dbReference type="SAM" id="MobiDB-lite"/>
    </source>
</evidence>
<organism evidence="2 3">
    <name type="scientific">Parasponia andersonii</name>
    <name type="common">Sponia andersonii</name>
    <dbReference type="NCBI Taxonomy" id="3476"/>
    <lineage>
        <taxon>Eukaryota</taxon>
        <taxon>Viridiplantae</taxon>
        <taxon>Streptophyta</taxon>
        <taxon>Embryophyta</taxon>
        <taxon>Tracheophyta</taxon>
        <taxon>Spermatophyta</taxon>
        <taxon>Magnoliopsida</taxon>
        <taxon>eudicotyledons</taxon>
        <taxon>Gunneridae</taxon>
        <taxon>Pentapetalae</taxon>
        <taxon>rosids</taxon>
        <taxon>fabids</taxon>
        <taxon>Rosales</taxon>
        <taxon>Cannabaceae</taxon>
        <taxon>Parasponia</taxon>
    </lineage>
</organism>
<evidence type="ECO:0008006" key="4">
    <source>
        <dbReference type="Google" id="ProtNLM"/>
    </source>
</evidence>
<feature type="region of interest" description="Disordered" evidence="1">
    <location>
        <begin position="20"/>
        <end position="123"/>
    </location>
</feature>
<dbReference type="InterPro" id="IPR033246">
    <property type="entry name" value="BIN4"/>
</dbReference>
<feature type="compositionally biased region" description="Basic and acidic residues" evidence="1">
    <location>
        <begin position="381"/>
        <end position="393"/>
    </location>
</feature>
<proteinExistence type="predicted"/>
<dbReference type="PANTHER" id="PTHR34810">
    <property type="entry name" value="DNA-BINDING PROTEIN BIN4"/>
    <property type="match status" value="1"/>
</dbReference>